<keyword evidence="2" id="KW-0813">Transport</keyword>
<dbReference type="GO" id="GO:0022857">
    <property type="term" value="F:transmembrane transporter activity"/>
    <property type="evidence" value="ECO:0007669"/>
    <property type="project" value="InterPro"/>
</dbReference>
<feature type="transmembrane region" description="Helical" evidence="7">
    <location>
        <begin position="149"/>
        <end position="171"/>
    </location>
</feature>
<dbReference type="InterPro" id="IPR036259">
    <property type="entry name" value="MFS_trans_sf"/>
</dbReference>
<feature type="transmembrane region" description="Helical" evidence="7">
    <location>
        <begin position="51"/>
        <end position="71"/>
    </location>
</feature>
<accession>A0AAP6BDD0</accession>
<keyword evidence="4 7" id="KW-0812">Transmembrane</keyword>
<dbReference type="CDD" id="cd06174">
    <property type="entry name" value="MFS"/>
    <property type="match status" value="1"/>
</dbReference>
<keyword evidence="5 7" id="KW-1133">Transmembrane helix</keyword>
<feature type="transmembrane region" description="Helical" evidence="7">
    <location>
        <begin position="256"/>
        <end position="275"/>
    </location>
</feature>
<keyword evidence="3" id="KW-1003">Cell membrane</keyword>
<dbReference type="Gene3D" id="1.20.1250.20">
    <property type="entry name" value="MFS general substrate transporter like domains"/>
    <property type="match status" value="1"/>
</dbReference>
<feature type="transmembrane region" description="Helical" evidence="7">
    <location>
        <begin position="107"/>
        <end position="129"/>
    </location>
</feature>
<gene>
    <name evidence="8" type="ORF">PV399_23650</name>
    <name evidence="9" type="ORF">PV666_14060</name>
</gene>
<feature type="transmembrane region" description="Helical" evidence="7">
    <location>
        <begin position="83"/>
        <end position="101"/>
    </location>
</feature>
<feature type="transmembrane region" description="Helical" evidence="7">
    <location>
        <begin position="314"/>
        <end position="335"/>
    </location>
</feature>
<dbReference type="AlphaFoldDB" id="A0AAP6BDD0"/>
<evidence type="ECO:0000256" key="4">
    <source>
        <dbReference type="ARBA" id="ARBA00022692"/>
    </source>
</evidence>
<evidence type="ECO:0000256" key="1">
    <source>
        <dbReference type="ARBA" id="ARBA00004651"/>
    </source>
</evidence>
<dbReference type="EMBL" id="JARAWP010000007">
    <property type="protein sequence ID" value="MDX3019010.1"/>
    <property type="molecule type" value="Genomic_DNA"/>
</dbReference>
<dbReference type="EMBL" id="JARAWC010000017">
    <property type="protein sequence ID" value="MDX2962683.1"/>
    <property type="molecule type" value="Genomic_DNA"/>
</dbReference>
<dbReference type="PANTHER" id="PTHR23517:SF3">
    <property type="entry name" value="INTEGRAL MEMBRANE TRANSPORT PROTEIN"/>
    <property type="match status" value="1"/>
</dbReference>
<dbReference type="Proteomes" id="UP001272987">
    <property type="component" value="Unassembled WGS sequence"/>
</dbReference>
<proteinExistence type="predicted"/>
<evidence type="ECO:0000256" key="6">
    <source>
        <dbReference type="ARBA" id="ARBA00023136"/>
    </source>
</evidence>
<dbReference type="PANTHER" id="PTHR23517">
    <property type="entry name" value="RESISTANCE PROTEIN MDTM, PUTATIVE-RELATED-RELATED"/>
    <property type="match status" value="1"/>
</dbReference>
<evidence type="ECO:0000256" key="5">
    <source>
        <dbReference type="ARBA" id="ARBA00022989"/>
    </source>
</evidence>
<dbReference type="GO" id="GO:0005886">
    <property type="term" value="C:plasma membrane"/>
    <property type="evidence" value="ECO:0007669"/>
    <property type="project" value="UniProtKB-SubCell"/>
</dbReference>
<feature type="transmembrane region" description="Helical" evidence="7">
    <location>
        <begin position="379"/>
        <end position="397"/>
    </location>
</feature>
<feature type="transmembrane region" description="Helical" evidence="7">
    <location>
        <begin position="21"/>
        <end position="39"/>
    </location>
</feature>
<feature type="transmembrane region" description="Helical" evidence="7">
    <location>
        <begin position="287"/>
        <end position="308"/>
    </location>
</feature>
<protein>
    <submittedName>
        <fullName evidence="8">MFS transporter</fullName>
    </submittedName>
</protein>
<keyword evidence="10" id="KW-1185">Reference proteome</keyword>
<feature type="transmembrane region" description="Helical" evidence="7">
    <location>
        <begin position="222"/>
        <end position="244"/>
    </location>
</feature>
<evidence type="ECO:0000313" key="9">
    <source>
        <dbReference type="EMBL" id="MDX3019010.1"/>
    </source>
</evidence>
<sequence>MHTPRVREKQRPTDTAQWRRAALTLVAIGWTANEFTVLLDVYRRLLGLPQSTVVGAFVVYVLGIVPGILLGGPVTDRLGRKRVVVAAIAASGLSSLTLMAGSEITALLFAGRMLAGLAIGAAMTSVAVWARELHDRAGEAGDPDRPARLASLCLSAGFALSGLCSALIAQWLPHPLLLAYLPQLALTALALAAVARLPETAGPRAARTAQRGARPAGSVRPFLRYVVPLAPWVFAAPTIGYVVLPHLVAGAVGEHALLYGGLAILVTPGGGVLMTPLARRLAARDPLAPAIAGMTTIAAGLVTGSWAVRHEDPYAALGASAVLGCGYGLCAVYGLTQTARLASPDRLAVLTAVYWALAYTGFAAPFVFELLNRNLPAPAILLTLASLTFVSLLPMIGDAARHPGRAG</sequence>
<dbReference type="Pfam" id="PF07690">
    <property type="entry name" value="MFS_1"/>
    <property type="match status" value="1"/>
</dbReference>
<dbReference type="RefSeq" id="WP_010358774.1">
    <property type="nucleotide sequence ID" value="NZ_BCML01000134.1"/>
</dbReference>
<dbReference type="InterPro" id="IPR050171">
    <property type="entry name" value="MFS_Transporters"/>
</dbReference>
<evidence type="ECO:0000256" key="7">
    <source>
        <dbReference type="SAM" id="Phobius"/>
    </source>
</evidence>
<dbReference type="Proteomes" id="UP001282288">
    <property type="component" value="Unassembled WGS sequence"/>
</dbReference>
<evidence type="ECO:0000256" key="3">
    <source>
        <dbReference type="ARBA" id="ARBA00022475"/>
    </source>
</evidence>
<dbReference type="InterPro" id="IPR011701">
    <property type="entry name" value="MFS"/>
</dbReference>
<evidence type="ECO:0000313" key="10">
    <source>
        <dbReference type="Proteomes" id="UP001272987"/>
    </source>
</evidence>
<dbReference type="SUPFAM" id="SSF103473">
    <property type="entry name" value="MFS general substrate transporter"/>
    <property type="match status" value="1"/>
</dbReference>
<feature type="transmembrane region" description="Helical" evidence="7">
    <location>
        <begin position="177"/>
        <end position="197"/>
    </location>
</feature>
<keyword evidence="6 7" id="KW-0472">Membrane</keyword>
<organism evidence="8 11">
    <name type="scientific">Streptomyces acidiscabies</name>
    <dbReference type="NCBI Taxonomy" id="42234"/>
    <lineage>
        <taxon>Bacteria</taxon>
        <taxon>Bacillati</taxon>
        <taxon>Actinomycetota</taxon>
        <taxon>Actinomycetes</taxon>
        <taxon>Kitasatosporales</taxon>
        <taxon>Streptomycetaceae</taxon>
        <taxon>Streptomyces</taxon>
    </lineage>
</organism>
<feature type="transmembrane region" description="Helical" evidence="7">
    <location>
        <begin position="347"/>
        <end position="367"/>
    </location>
</feature>
<comment type="caution">
    <text evidence="8">The sequence shown here is derived from an EMBL/GenBank/DDBJ whole genome shotgun (WGS) entry which is preliminary data.</text>
</comment>
<evidence type="ECO:0000256" key="2">
    <source>
        <dbReference type="ARBA" id="ARBA00022448"/>
    </source>
</evidence>
<name>A0AAP6BDD0_9ACTN</name>
<dbReference type="GeneID" id="69813380"/>
<comment type="subcellular location">
    <subcellularLocation>
        <location evidence="1">Cell membrane</location>
        <topology evidence="1">Multi-pass membrane protein</topology>
    </subcellularLocation>
</comment>
<reference evidence="8 10" key="1">
    <citation type="journal article" date="2023" name="Microb. Genom.">
        <title>Mesoterricola silvestris gen. nov., sp. nov., Mesoterricola sediminis sp. nov., Geothrix oryzae sp. nov., Geothrix edaphica sp. nov., Geothrix rubra sp. nov., and Geothrix limicola sp. nov., six novel members of Acidobacteriota isolated from soils.</title>
        <authorList>
            <person name="Weisberg A.J."/>
            <person name="Pearce E."/>
            <person name="Kramer C.G."/>
            <person name="Chang J.H."/>
            <person name="Clarke C.R."/>
        </authorList>
    </citation>
    <scope>NUCLEOTIDE SEQUENCE</scope>
    <source>
        <strain evidence="9 10">NB05-1H</strain>
        <strain evidence="8">NRRL_B-16521</strain>
    </source>
</reference>
<evidence type="ECO:0000313" key="8">
    <source>
        <dbReference type="EMBL" id="MDX2962683.1"/>
    </source>
</evidence>
<evidence type="ECO:0000313" key="11">
    <source>
        <dbReference type="Proteomes" id="UP001282288"/>
    </source>
</evidence>